<comment type="subcellular location">
    <subcellularLocation>
        <location evidence="1">Cell membrane</location>
    </subcellularLocation>
</comment>
<evidence type="ECO:0000256" key="5">
    <source>
        <dbReference type="ARBA" id="ARBA00022989"/>
    </source>
</evidence>
<evidence type="ECO:0000256" key="1">
    <source>
        <dbReference type="ARBA" id="ARBA00004236"/>
    </source>
</evidence>
<keyword evidence="6" id="KW-0051">Antiviral defense</keyword>
<evidence type="ECO:0000259" key="9">
    <source>
        <dbReference type="Pfam" id="PF18967"/>
    </source>
</evidence>
<dbReference type="EMBL" id="BSOJ01000034">
    <property type="protein sequence ID" value="GLR27679.1"/>
    <property type="molecule type" value="Genomic_DNA"/>
</dbReference>
<sequence>MAPVTTGSTSTDRDVIYALRTTHQYQTNLINLADHKANILIGLSLVTFSILLTKATWILEQEGMRLSAITTFAAIQLATVLTAIWVVLPKLTGVQKFASLQDAPNPMFFGFFTQFSQSEFSDYAASVLQHDQHARALLIRDIYQIGHILRRKYKGLRIAYLLQSVSLVILFGAVLSQFIR</sequence>
<reference evidence="11" key="1">
    <citation type="journal article" date="2019" name="Int. J. Syst. Evol. Microbiol.">
        <title>The Global Catalogue of Microorganisms (GCM) 10K type strain sequencing project: providing services to taxonomists for standard genome sequencing and annotation.</title>
        <authorList>
            <consortium name="The Broad Institute Genomics Platform"/>
            <consortium name="The Broad Institute Genome Sequencing Center for Infectious Disease"/>
            <person name="Wu L."/>
            <person name="Ma J."/>
        </authorList>
    </citation>
    <scope>NUCLEOTIDE SEQUENCE [LARGE SCALE GENOMIC DNA]</scope>
    <source>
        <strain evidence="11">NBRC 105857</strain>
    </source>
</reference>
<protein>
    <recommendedName>
        <fullName evidence="9">Pycsar effector protein domain-containing protein</fullName>
    </recommendedName>
</protein>
<evidence type="ECO:0000256" key="7">
    <source>
        <dbReference type="ARBA" id="ARBA00023136"/>
    </source>
</evidence>
<keyword evidence="5 8" id="KW-1133">Transmembrane helix</keyword>
<gene>
    <name evidence="10" type="ORF">GCM10007875_27700</name>
</gene>
<keyword evidence="7 8" id="KW-0472">Membrane</keyword>
<dbReference type="Pfam" id="PF18967">
    <property type="entry name" value="PycTM"/>
    <property type="match status" value="1"/>
</dbReference>
<evidence type="ECO:0000256" key="3">
    <source>
        <dbReference type="ARBA" id="ARBA00022692"/>
    </source>
</evidence>
<feature type="transmembrane region" description="Helical" evidence="8">
    <location>
        <begin position="65"/>
        <end position="88"/>
    </location>
</feature>
<accession>A0ABQ5YY85</accession>
<evidence type="ECO:0000313" key="10">
    <source>
        <dbReference type="EMBL" id="GLR27679.1"/>
    </source>
</evidence>
<keyword evidence="11" id="KW-1185">Reference proteome</keyword>
<feature type="domain" description="Pycsar effector protein" evidence="9">
    <location>
        <begin position="19"/>
        <end position="175"/>
    </location>
</feature>
<evidence type="ECO:0000256" key="6">
    <source>
        <dbReference type="ARBA" id="ARBA00023118"/>
    </source>
</evidence>
<feature type="transmembrane region" description="Helical" evidence="8">
    <location>
        <begin position="39"/>
        <end position="59"/>
    </location>
</feature>
<proteinExistence type="predicted"/>
<dbReference type="InterPro" id="IPR043760">
    <property type="entry name" value="PycTM_dom"/>
</dbReference>
<keyword evidence="4" id="KW-0547">Nucleotide-binding</keyword>
<comment type="caution">
    <text evidence="10">The sequence shown here is derived from an EMBL/GenBank/DDBJ whole genome shotgun (WGS) entry which is preliminary data.</text>
</comment>
<name>A0ABQ5YY85_9BURK</name>
<evidence type="ECO:0000313" key="11">
    <source>
        <dbReference type="Proteomes" id="UP001156664"/>
    </source>
</evidence>
<keyword evidence="2" id="KW-1003">Cell membrane</keyword>
<feature type="transmembrane region" description="Helical" evidence="8">
    <location>
        <begin position="158"/>
        <end position="179"/>
    </location>
</feature>
<evidence type="ECO:0000256" key="2">
    <source>
        <dbReference type="ARBA" id="ARBA00022475"/>
    </source>
</evidence>
<dbReference type="RefSeq" id="WP_284282533.1">
    <property type="nucleotide sequence ID" value="NZ_BSOJ01000034.1"/>
</dbReference>
<dbReference type="Proteomes" id="UP001156664">
    <property type="component" value="Unassembled WGS sequence"/>
</dbReference>
<keyword evidence="3 8" id="KW-0812">Transmembrane</keyword>
<evidence type="ECO:0000256" key="4">
    <source>
        <dbReference type="ARBA" id="ARBA00022741"/>
    </source>
</evidence>
<organism evidence="10 11">
    <name type="scientific">Limnobacter litoralis</name>
    <dbReference type="NCBI Taxonomy" id="481366"/>
    <lineage>
        <taxon>Bacteria</taxon>
        <taxon>Pseudomonadati</taxon>
        <taxon>Pseudomonadota</taxon>
        <taxon>Betaproteobacteria</taxon>
        <taxon>Burkholderiales</taxon>
        <taxon>Burkholderiaceae</taxon>
        <taxon>Limnobacter</taxon>
    </lineage>
</organism>
<evidence type="ECO:0000256" key="8">
    <source>
        <dbReference type="SAM" id="Phobius"/>
    </source>
</evidence>